<dbReference type="Proteomes" id="UP000521943">
    <property type="component" value="Unassembled WGS sequence"/>
</dbReference>
<feature type="region of interest" description="Disordered" evidence="1">
    <location>
        <begin position="87"/>
        <end position="124"/>
    </location>
</feature>
<gene>
    <name evidence="2" type="ORF">DFP72DRAFT_1069371</name>
</gene>
<reference evidence="2 3" key="1">
    <citation type="submission" date="2020-07" db="EMBL/GenBank/DDBJ databases">
        <title>Comparative genomics of pyrophilous fungi reveals a link between fire events and developmental genes.</title>
        <authorList>
            <consortium name="DOE Joint Genome Institute"/>
            <person name="Steindorff A.S."/>
            <person name="Carver A."/>
            <person name="Calhoun S."/>
            <person name="Stillman K."/>
            <person name="Liu H."/>
            <person name="Lipzen A."/>
            <person name="Pangilinan J."/>
            <person name="Labutti K."/>
            <person name="Bruns T.D."/>
            <person name="Grigoriev I.V."/>
        </authorList>
    </citation>
    <scope>NUCLEOTIDE SEQUENCE [LARGE SCALE GENOMIC DNA]</scope>
    <source>
        <strain evidence="2 3">CBS 144469</strain>
    </source>
</reference>
<accession>A0A8H6M5Y7</accession>
<keyword evidence="3" id="KW-1185">Reference proteome</keyword>
<organism evidence="2 3">
    <name type="scientific">Ephemerocybe angulata</name>
    <dbReference type="NCBI Taxonomy" id="980116"/>
    <lineage>
        <taxon>Eukaryota</taxon>
        <taxon>Fungi</taxon>
        <taxon>Dikarya</taxon>
        <taxon>Basidiomycota</taxon>
        <taxon>Agaricomycotina</taxon>
        <taxon>Agaricomycetes</taxon>
        <taxon>Agaricomycetidae</taxon>
        <taxon>Agaricales</taxon>
        <taxon>Agaricineae</taxon>
        <taxon>Psathyrellaceae</taxon>
        <taxon>Ephemerocybe</taxon>
    </lineage>
</organism>
<evidence type="ECO:0000313" key="3">
    <source>
        <dbReference type="Proteomes" id="UP000521943"/>
    </source>
</evidence>
<dbReference type="EMBL" id="JACGCI010000039">
    <property type="protein sequence ID" value="KAF6753381.1"/>
    <property type="molecule type" value="Genomic_DNA"/>
</dbReference>
<proteinExistence type="predicted"/>
<evidence type="ECO:0000313" key="2">
    <source>
        <dbReference type="EMBL" id="KAF6753381.1"/>
    </source>
</evidence>
<feature type="region of interest" description="Disordered" evidence="1">
    <location>
        <begin position="1"/>
        <end position="20"/>
    </location>
</feature>
<evidence type="ECO:0000256" key="1">
    <source>
        <dbReference type="SAM" id="MobiDB-lite"/>
    </source>
</evidence>
<comment type="caution">
    <text evidence="2">The sequence shown here is derived from an EMBL/GenBank/DDBJ whole genome shotgun (WGS) entry which is preliminary data.</text>
</comment>
<protein>
    <submittedName>
        <fullName evidence="2">Uncharacterized protein</fullName>
    </submittedName>
</protein>
<sequence length="367" mass="40711">MSTRLQTDNTTTSATVSRRSQTQYNESLIFTRPHAVSLTKQTFYSKLNLSHDEIWGGLYFRMRGESLASLAAGATIDFRAIHIPSLRRSRSRQPSPSPTQVDYTPDSDPPLSSPRSPQVDKPRGAGILTSVASELVSPMSAVRSSELVGWTPFSLLERDACLRCSSTYNQHHLWMPSRVFYAPTNKGAYVDLSPDAVCARLSSLAHPDHRLPRPLDDQSSKPFAVLCVAGAVESRVNSWGALRSPRPSVARLLQRASQSEICAALNHIRGKLVSRCRWYTRWSTASFSLRERACEIPLKGATLVVVDDANGTYQNDRRLSTWFVTPGAKKLHTPIHHQMPIVGSSTTSRQPPRALASIADNQYQDKI</sequence>
<name>A0A8H6M5Y7_9AGAR</name>
<dbReference type="AlphaFoldDB" id="A0A8H6M5Y7"/>